<keyword evidence="2" id="KW-0472">Membrane</keyword>
<evidence type="ECO:0000313" key="6">
    <source>
        <dbReference type="Proteomes" id="UP000319976"/>
    </source>
</evidence>
<feature type="transmembrane region" description="Helical" evidence="2">
    <location>
        <begin position="63"/>
        <end position="84"/>
    </location>
</feature>
<evidence type="ECO:0000259" key="4">
    <source>
        <dbReference type="PROSITE" id="PS51202"/>
    </source>
</evidence>
<dbReference type="SUPFAM" id="SSF51735">
    <property type="entry name" value="NAD(P)-binding Rossmann-fold domains"/>
    <property type="match status" value="1"/>
</dbReference>
<dbReference type="InterPro" id="IPR013099">
    <property type="entry name" value="K_chnl_dom"/>
</dbReference>
<dbReference type="Pfam" id="PF02080">
    <property type="entry name" value="TrkA_C"/>
    <property type="match status" value="1"/>
</dbReference>
<dbReference type="EMBL" id="CP036316">
    <property type="protein sequence ID" value="QDT65724.1"/>
    <property type="molecule type" value="Genomic_DNA"/>
</dbReference>
<reference evidence="5 6" key="1">
    <citation type="submission" date="2019-02" db="EMBL/GenBank/DDBJ databases">
        <title>Deep-cultivation of Planctomycetes and their phenomic and genomic characterization uncovers novel biology.</title>
        <authorList>
            <person name="Wiegand S."/>
            <person name="Jogler M."/>
            <person name="Boedeker C."/>
            <person name="Pinto D."/>
            <person name="Vollmers J."/>
            <person name="Rivas-Marin E."/>
            <person name="Kohn T."/>
            <person name="Peeters S.H."/>
            <person name="Heuer A."/>
            <person name="Rast P."/>
            <person name="Oberbeckmann S."/>
            <person name="Bunk B."/>
            <person name="Jeske O."/>
            <person name="Meyerdierks A."/>
            <person name="Storesund J.E."/>
            <person name="Kallscheuer N."/>
            <person name="Luecker S."/>
            <person name="Lage O.M."/>
            <person name="Pohl T."/>
            <person name="Merkel B.J."/>
            <person name="Hornburger P."/>
            <person name="Mueller R.-W."/>
            <person name="Bruemmer F."/>
            <person name="Labrenz M."/>
            <person name="Spormann A.M."/>
            <person name="Op den Camp H."/>
            <person name="Overmann J."/>
            <person name="Amann R."/>
            <person name="Jetten M.S.M."/>
            <person name="Mascher T."/>
            <person name="Medema M.H."/>
            <person name="Devos D.P."/>
            <person name="Kaster A.-K."/>
            <person name="Ovreas L."/>
            <person name="Rohde M."/>
            <person name="Galperin M.Y."/>
            <person name="Jogler C."/>
        </authorList>
    </citation>
    <scope>NUCLEOTIDE SEQUENCE [LARGE SCALE GENOMIC DNA]</scope>
    <source>
        <strain evidence="5 6">V22</strain>
    </source>
</reference>
<keyword evidence="2" id="KW-1133">Transmembrane helix</keyword>
<feature type="domain" description="RCK C-terminal" evidence="4">
    <location>
        <begin position="252"/>
        <end position="342"/>
    </location>
</feature>
<evidence type="ECO:0000256" key="1">
    <source>
        <dbReference type="ARBA" id="ARBA00004651"/>
    </source>
</evidence>
<dbReference type="Gene3D" id="1.10.287.70">
    <property type="match status" value="1"/>
</dbReference>
<gene>
    <name evidence="5" type="primary">ybaL_2</name>
    <name evidence="5" type="ORF">V22_29840</name>
</gene>
<protein>
    <submittedName>
        <fullName evidence="5">Inner membrane protein YbaL</fullName>
    </submittedName>
</protein>
<dbReference type="RefSeq" id="WP_145264129.1">
    <property type="nucleotide sequence ID" value="NZ_CP036316.1"/>
</dbReference>
<dbReference type="Pfam" id="PF02254">
    <property type="entry name" value="TrkA_N"/>
    <property type="match status" value="1"/>
</dbReference>
<feature type="transmembrane region" description="Helical" evidence="2">
    <location>
        <begin position="7"/>
        <end position="27"/>
    </location>
</feature>
<organism evidence="5 6">
    <name type="scientific">Calycomorphotria hydatis</name>
    <dbReference type="NCBI Taxonomy" id="2528027"/>
    <lineage>
        <taxon>Bacteria</taxon>
        <taxon>Pseudomonadati</taxon>
        <taxon>Planctomycetota</taxon>
        <taxon>Planctomycetia</taxon>
        <taxon>Planctomycetales</taxon>
        <taxon>Planctomycetaceae</taxon>
        <taxon>Calycomorphotria</taxon>
    </lineage>
</organism>
<dbReference type="PANTHER" id="PTHR43833:SF9">
    <property type="entry name" value="POTASSIUM CHANNEL PROTEIN YUGO-RELATED"/>
    <property type="match status" value="1"/>
</dbReference>
<comment type="subcellular location">
    <subcellularLocation>
        <location evidence="1">Cell membrane</location>
        <topology evidence="1">Multi-pass membrane protein</topology>
    </subcellularLocation>
</comment>
<dbReference type="AlphaFoldDB" id="A0A517TBH2"/>
<name>A0A517TBH2_9PLAN</name>
<proteinExistence type="predicted"/>
<dbReference type="Proteomes" id="UP000319976">
    <property type="component" value="Chromosome"/>
</dbReference>
<dbReference type="PROSITE" id="PS51201">
    <property type="entry name" value="RCK_N"/>
    <property type="match status" value="1"/>
</dbReference>
<dbReference type="SUPFAM" id="SSF81324">
    <property type="entry name" value="Voltage-gated potassium channels"/>
    <property type="match status" value="1"/>
</dbReference>
<dbReference type="Pfam" id="PF07885">
    <property type="entry name" value="Ion_trans_2"/>
    <property type="match status" value="1"/>
</dbReference>
<dbReference type="SUPFAM" id="SSF116726">
    <property type="entry name" value="TrkA C-terminal domain-like"/>
    <property type="match status" value="1"/>
</dbReference>
<dbReference type="InterPro" id="IPR036291">
    <property type="entry name" value="NAD(P)-bd_dom_sf"/>
</dbReference>
<dbReference type="InterPro" id="IPR003148">
    <property type="entry name" value="RCK_N"/>
</dbReference>
<feature type="domain" description="RCK N-terminal" evidence="3">
    <location>
        <begin position="109"/>
        <end position="226"/>
    </location>
</feature>
<dbReference type="InterPro" id="IPR006037">
    <property type="entry name" value="RCK_C"/>
</dbReference>
<accession>A0A517TBH2</accession>
<dbReference type="GO" id="GO:0008324">
    <property type="term" value="F:monoatomic cation transmembrane transporter activity"/>
    <property type="evidence" value="ECO:0007669"/>
    <property type="project" value="InterPro"/>
</dbReference>
<dbReference type="GO" id="GO:0005886">
    <property type="term" value="C:plasma membrane"/>
    <property type="evidence" value="ECO:0007669"/>
    <property type="project" value="UniProtKB-SubCell"/>
</dbReference>
<dbReference type="PROSITE" id="PS51202">
    <property type="entry name" value="RCK_C"/>
    <property type="match status" value="1"/>
</dbReference>
<dbReference type="InterPro" id="IPR050721">
    <property type="entry name" value="Trk_Ktr_HKT_K-transport"/>
</dbReference>
<dbReference type="KEGG" id="chya:V22_29840"/>
<dbReference type="GO" id="GO:0006813">
    <property type="term" value="P:potassium ion transport"/>
    <property type="evidence" value="ECO:0007669"/>
    <property type="project" value="InterPro"/>
</dbReference>
<evidence type="ECO:0000313" key="5">
    <source>
        <dbReference type="EMBL" id="QDT65724.1"/>
    </source>
</evidence>
<sequence>MKSSSNKILFGTLLFSLFCAIAVYVYVLHGWTIVDALYMVAITISTVGYGEPHDTSNQPLLRAFTTIFALVSTVATLYVIGGFIQMLAEGEINRALGERRMTQGINKLKDHVIICGFGRVGQILARDLKQATTDFVIIDTNTARLREAEEHGYLVIVGNAIEEEALQSAGIERARVLATVLPDDTANVFITLTARDLNPNVEIIARAEDPSTEKKLLRSGANRVVLPAQIGAARMATLITHASAESLLTDADNVEELNTVLGTVGLSMAEIHIPSDSEFASRPLREVEIAGGIGFLIVALHRKVDGAVIRKPDGETILQPGDKLIVLGYNAELPKLSRRAQSDHRITYRGAQIKN</sequence>
<dbReference type="InterPro" id="IPR036721">
    <property type="entry name" value="RCK_C_sf"/>
</dbReference>
<dbReference type="PANTHER" id="PTHR43833">
    <property type="entry name" value="POTASSIUM CHANNEL PROTEIN 2-RELATED-RELATED"/>
    <property type="match status" value="1"/>
</dbReference>
<dbReference type="Gene3D" id="3.40.50.720">
    <property type="entry name" value="NAD(P)-binding Rossmann-like Domain"/>
    <property type="match status" value="1"/>
</dbReference>
<evidence type="ECO:0000256" key="2">
    <source>
        <dbReference type="SAM" id="Phobius"/>
    </source>
</evidence>
<evidence type="ECO:0000259" key="3">
    <source>
        <dbReference type="PROSITE" id="PS51201"/>
    </source>
</evidence>
<keyword evidence="6" id="KW-1185">Reference proteome</keyword>
<dbReference type="Gene3D" id="3.30.70.1450">
    <property type="entry name" value="Regulator of K+ conductance, C-terminal domain"/>
    <property type="match status" value="1"/>
</dbReference>
<dbReference type="OrthoDB" id="9785285at2"/>
<keyword evidence="2" id="KW-0812">Transmembrane</keyword>